<comment type="catalytic activity">
    <reaction evidence="8">
        <text>Mo-molybdopterin + GTP + H(+) = Mo-molybdopterin guanine dinucleotide + diphosphate</text>
        <dbReference type="Rhea" id="RHEA:34243"/>
        <dbReference type="ChEBI" id="CHEBI:15378"/>
        <dbReference type="ChEBI" id="CHEBI:33019"/>
        <dbReference type="ChEBI" id="CHEBI:37565"/>
        <dbReference type="ChEBI" id="CHEBI:71302"/>
        <dbReference type="ChEBI" id="CHEBI:71310"/>
        <dbReference type="EC" id="2.7.7.77"/>
    </reaction>
</comment>
<keyword evidence="1 8" id="KW-0963">Cytoplasm</keyword>
<keyword evidence="3 8" id="KW-0479">Metal-binding</keyword>
<dbReference type="GO" id="GO:0061603">
    <property type="term" value="F:molybdenum cofactor guanylyltransferase activity"/>
    <property type="evidence" value="ECO:0007669"/>
    <property type="project" value="UniProtKB-EC"/>
</dbReference>
<evidence type="ECO:0000259" key="9">
    <source>
        <dbReference type="Pfam" id="PF12804"/>
    </source>
</evidence>
<comment type="cofactor">
    <cofactor evidence="8">
        <name>Mg(2+)</name>
        <dbReference type="ChEBI" id="CHEBI:18420"/>
    </cofactor>
</comment>
<evidence type="ECO:0000256" key="4">
    <source>
        <dbReference type="ARBA" id="ARBA00022741"/>
    </source>
</evidence>
<comment type="domain">
    <text evidence="8">The N-terminal domain determines nucleotide recognition and specific binding, while the C-terminal domain determines the specific binding to the target protein.</text>
</comment>
<dbReference type="InterPro" id="IPR025877">
    <property type="entry name" value="MobA-like_NTP_Trfase"/>
</dbReference>
<keyword evidence="7 8" id="KW-0501">Molybdenum cofactor biosynthesis</keyword>
<keyword evidence="5 8" id="KW-0460">Magnesium</keyword>
<comment type="caution">
    <text evidence="10">The sequence shown here is derived from an EMBL/GenBank/DDBJ whole genome shotgun (WGS) entry which is preliminary data.</text>
</comment>
<feature type="binding site" evidence="8">
    <location>
        <position position="72"/>
    </location>
    <ligand>
        <name>GTP</name>
        <dbReference type="ChEBI" id="CHEBI:37565"/>
    </ligand>
</feature>
<dbReference type="Pfam" id="PF12804">
    <property type="entry name" value="NTP_transf_3"/>
    <property type="match status" value="1"/>
</dbReference>
<feature type="binding site" evidence="8">
    <location>
        <position position="101"/>
    </location>
    <ligand>
        <name>GTP</name>
        <dbReference type="ChEBI" id="CHEBI:37565"/>
    </ligand>
</feature>
<evidence type="ECO:0000256" key="2">
    <source>
        <dbReference type="ARBA" id="ARBA00022679"/>
    </source>
</evidence>
<dbReference type="GO" id="GO:0005737">
    <property type="term" value="C:cytoplasm"/>
    <property type="evidence" value="ECO:0007669"/>
    <property type="project" value="UniProtKB-SubCell"/>
</dbReference>
<keyword evidence="4 8" id="KW-0547">Nucleotide-binding</keyword>
<dbReference type="GO" id="GO:0046872">
    <property type="term" value="F:metal ion binding"/>
    <property type="evidence" value="ECO:0007669"/>
    <property type="project" value="UniProtKB-KW"/>
</dbReference>
<evidence type="ECO:0000256" key="3">
    <source>
        <dbReference type="ARBA" id="ARBA00022723"/>
    </source>
</evidence>
<evidence type="ECO:0000256" key="1">
    <source>
        <dbReference type="ARBA" id="ARBA00022490"/>
    </source>
</evidence>
<dbReference type="CDD" id="cd02503">
    <property type="entry name" value="MobA"/>
    <property type="match status" value="1"/>
</dbReference>
<feature type="binding site" evidence="8">
    <location>
        <position position="101"/>
    </location>
    <ligand>
        <name>Mg(2+)</name>
        <dbReference type="ChEBI" id="CHEBI:18420"/>
    </ligand>
</feature>
<evidence type="ECO:0000313" key="10">
    <source>
        <dbReference type="EMBL" id="GGD92297.1"/>
    </source>
</evidence>
<feature type="binding site" evidence="8">
    <location>
        <begin position="14"/>
        <end position="16"/>
    </location>
    <ligand>
        <name>GTP</name>
        <dbReference type="ChEBI" id="CHEBI:37565"/>
    </ligand>
</feature>
<dbReference type="AlphaFoldDB" id="A0A8J2V9I2"/>
<dbReference type="Gene3D" id="3.90.550.10">
    <property type="entry name" value="Spore Coat Polysaccharide Biosynthesis Protein SpsA, Chain A"/>
    <property type="match status" value="1"/>
</dbReference>
<keyword evidence="2 8" id="KW-0808">Transferase</keyword>
<accession>A0A8J2V9I2</accession>
<organism evidence="10 11">
    <name type="scientific">Planktosalinus lacus</name>
    <dbReference type="NCBI Taxonomy" id="1526573"/>
    <lineage>
        <taxon>Bacteria</taxon>
        <taxon>Pseudomonadati</taxon>
        <taxon>Bacteroidota</taxon>
        <taxon>Flavobacteriia</taxon>
        <taxon>Flavobacteriales</taxon>
        <taxon>Flavobacteriaceae</taxon>
        <taxon>Planktosalinus</taxon>
    </lineage>
</organism>
<evidence type="ECO:0000256" key="7">
    <source>
        <dbReference type="ARBA" id="ARBA00023150"/>
    </source>
</evidence>
<dbReference type="PANTHER" id="PTHR19136:SF81">
    <property type="entry name" value="MOLYBDENUM COFACTOR GUANYLYLTRANSFERASE"/>
    <property type="match status" value="1"/>
</dbReference>
<keyword evidence="6 8" id="KW-0342">GTP-binding</keyword>
<sequence length="200" mass="22746">MSIILNEKLYGLVLTGGQSSRMGIDKSTIEYHGLPQRDYLISLLKQVCDDVFLSVHTNEDAIALNNIKTIVDKNHYLGPFNGLYSAHLEHPDVVWFVVACDMPFLDLDALMYLKNNRNKQKLATAYCKIDSEFPEPLCTIWESNSFQQAEAFFTKGEGASPSKFLQTIDIECVYPKNDRVLMNVNTLEEFQTAKKLIDLK</sequence>
<dbReference type="HAMAP" id="MF_00316">
    <property type="entry name" value="MobA"/>
    <property type="match status" value="1"/>
</dbReference>
<name>A0A8J2V9I2_9FLAO</name>
<dbReference type="PANTHER" id="PTHR19136">
    <property type="entry name" value="MOLYBDENUM COFACTOR GUANYLYLTRANSFERASE"/>
    <property type="match status" value="1"/>
</dbReference>
<gene>
    <name evidence="8" type="primary">mobA</name>
    <name evidence="10" type="ORF">GCM10011312_15150</name>
</gene>
<dbReference type="Proteomes" id="UP000652231">
    <property type="component" value="Unassembled WGS sequence"/>
</dbReference>
<comment type="similarity">
    <text evidence="8">Belongs to the MobA family.</text>
</comment>
<comment type="function">
    <text evidence="8">Transfers a GMP moiety from GTP to Mo-molybdopterin (Mo-MPT) cofactor (Moco or molybdenum cofactor) to form Mo-molybdopterin guanine dinucleotide (Mo-MGD) cofactor.</text>
</comment>
<comment type="caution">
    <text evidence="8">Lacks conserved residue(s) required for the propagation of feature annotation.</text>
</comment>
<keyword evidence="11" id="KW-1185">Reference proteome</keyword>
<feature type="domain" description="MobA-like NTP transferase" evidence="9">
    <location>
        <begin position="11"/>
        <end position="155"/>
    </location>
</feature>
<dbReference type="InterPro" id="IPR029044">
    <property type="entry name" value="Nucleotide-diphossugar_trans"/>
</dbReference>
<dbReference type="EMBL" id="BMGK01000005">
    <property type="protein sequence ID" value="GGD92297.1"/>
    <property type="molecule type" value="Genomic_DNA"/>
</dbReference>
<proteinExistence type="inferred from homology"/>
<evidence type="ECO:0000256" key="5">
    <source>
        <dbReference type="ARBA" id="ARBA00022842"/>
    </source>
</evidence>
<reference evidence="10" key="2">
    <citation type="submission" date="2020-09" db="EMBL/GenBank/DDBJ databases">
        <authorList>
            <person name="Sun Q."/>
            <person name="Zhou Y."/>
        </authorList>
    </citation>
    <scope>NUCLEOTIDE SEQUENCE</scope>
    <source>
        <strain evidence="10">CGMCC 1.12924</strain>
    </source>
</reference>
<protein>
    <recommendedName>
        <fullName evidence="8">Probable molybdenum cofactor guanylyltransferase</fullName>
        <shortName evidence="8">MoCo guanylyltransferase</shortName>
        <ecNumber evidence="8">2.7.7.77</ecNumber>
    </recommendedName>
    <alternativeName>
        <fullName evidence="8">GTP:molybdopterin guanylyltransferase</fullName>
    </alternativeName>
    <alternativeName>
        <fullName evidence="8">Mo-MPT guanylyltransferase</fullName>
    </alternativeName>
    <alternativeName>
        <fullName evidence="8">Molybdopterin guanylyltransferase</fullName>
    </alternativeName>
    <alternativeName>
        <fullName evidence="8">Molybdopterin-guanine dinucleotide synthase</fullName>
        <shortName evidence="8">MGD synthase</shortName>
    </alternativeName>
</protein>
<evidence type="ECO:0000256" key="6">
    <source>
        <dbReference type="ARBA" id="ARBA00023134"/>
    </source>
</evidence>
<evidence type="ECO:0000256" key="8">
    <source>
        <dbReference type="HAMAP-Rule" id="MF_00316"/>
    </source>
</evidence>
<dbReference type="SUPFAM" id="SSF53448">
    <property type="entry name" value="Nucleotide-diphospho-sugar transferases"/>
    <property type="match status" value="1"/>
</dbReference>
<evidence type="ECO:0000313" key="11">
    <source>
        <dbReference type="Proteomes" id="UP000652231"/>
    </source>
</evidence>
<feature type="binding site" evidence="8">
    <location>
        <position position="26"/>
    </location>
    <ligand>
        <name>GTP</name>
        <dbReference type="ChEBI" id="CHEBI:37565"/>
    </ligand>
</feature>
<dbReference type="EC" id="2.7.7.77" evidence="8"/>
<dbReference type="GO" id="GO:0005525">
    <property type="term" value="F:GTP binding"/>
    <property type="evidence" value="ECO:0007669"/>
    <property type="project" value="UniProtKB-UniRule"/>
</dbReference>
<dbReference type="RefSeq" id="WP_188441176.1">
    <property type="nucleotide sequence ID" value="NZ_BMGK01000005.1"/>
</dbReference>
<dbReference type="InterPro" id="IPR013482">
    <property type="entry name" value="Molybde_CF_guanTrfase"/>
</dbReference>
<dbReference type="GO" id="GO:0006777">
    <property type="term" value="P:Mo-molybdopterin cofactor biosynthetic process"/>
    <property type="evidence" value="ECO:0007669"/>
    <property type="project" value="UniProtKB-KW"/>
</dbReference>
<comment type="subcellular location">
    <subcellularLocation>
        <location evidence="8">Cytoplasm</location>
    </subcellularLocation>
</comment>
<reference evidence="10" key="1">
    <citation type="journal article" date="2014" name="Int. J. Syst. Evol. Microbiol.">
        <title>Complete genome sequence of Corynebacterium casei LMG S-19264T (=DSM 44701T), isolated from a smear-ripened cheese.</title>
        <authorList>
            <consortium name="US DOE Joint Genome Institute (JGI-PGF)"/>
            <person name="Walter F."/>
            <person name="Albersmeier A."/>
            <person name="Kalinowski J."/>
            <person name="Ruckert C."/>
        </authorList>
    </citation>
    <scope>NUCLEOTIDE SEQUENCE</scope>
    <source>
        <strain evidence="10">CGMCC 1.12924</strain>
    </source>
</reference>